<dbReference type="EMBL" id="ABOX02000005">
    <property type="protein sequence ID" value="EEF62332.1"/>
    <property type="molecule type" value="Genomic_DNA"/>
</dbReference>
<feature type="compositionally biased region" description="Basic and acidic residues" evidence="4">
    <location>
        <begin position="613"/>
        <end position="640"/>
    </location>
</feature>
<dbReference type="Proteomes" id="UP000003688">
    <property type="component" value="Unassembled WGS sequence"/>
</dbReference>
<dbReference type="AlphaFoldDB" id="B9XCY6"/>
<evidence type="ECO:0000256" key="2">
    <source>
        <dbReference type="ARBA" id="ARBA00023054"/>
    </source>
</evidence>
<dbReference type="InterPro" id="IPR058636">
    <property type="entry name" value="Beta-barrel_YknX"/>
</dbReference>
<feature type="coiled-coil region" evidence="3">
    <location>
        <begin position="289"/>
        <end position="316"/>
    </location>
</feature>
<evidence type="ECO:0000256" key="4">
    <source>
        <dbReference type="SAM" id="MobiDB-lite"/>
    </source>
</evidence>
<dbReference type="STRING" id="320771.Cflav_PD4967"/>
<dbReference type="Gene3D" id="2.40.30.170">
    <property type="match status" value="1"/>
</dbReference>
<feature type="domain" description="YknX-like beta-barrel" evidence="5">
    <location>
        <begin position="465"/>
        <end position="545"/>
    </location>
</feature>
<keyword evidence="7" id="KW-1185">Reference proteome</keyword>
<dbReference type="PANTHER" id="PTHR32347:SF23">
    <property type="entry name" value="BLL5650 PROTEIN"/>
    <property type="match status" value="1"/>
</dbReference>
<evidence type="ECO:0000256" key="1">
    <source>
        <dbReference type="ARBA" id="ARBA00004196"/>
    </source>
</evidence>
<dbReference type="PANTHER" id="PTHR32347">
    <property type="entry name" value="EFFLUX SYSTEM COMPONENT YKNX-RELATED"/>
    <property type="match status" value="1"/>
</dbReference>
<accession>B9XCY6</accession>
<feature type="region of interest" description="Disordered" evidence="4">
    <location>
        <begin position="606"/>
        <end position="640"/>
    </location>
</feature>
<sequence precursor="true">MQSIRKFISGQPRWRKIAAALLVVVILFFVFGRGKHTAAGITFTAKRGKLEINVLQGGSIEALESQAVKCEVRGYQGVKILKIVEEGYLVSEEDVKTNKVLVQLDSSEIEKQITTEDINYESNLASLTDAKQAYEIQVNQNLSDLNAAIQKARFARMDFDKAMGAETTKTIIIRLGLPEELLETNVAVRVASEVEDNKKLALGGGAAKGTEAAETEVKKVAIKKEDATEKAVTGEKKESQAPDPVEEAEAIIKLVNSDPSLMQPKSIAIDFTKYAKEEALGDGEMKQKIRKNEDDLQVAQKEMSQAKTQLEGTQRLFGKGFVTKTELEGDEFKYENCRLKVQTADTARNLFIKYEFPKTCEEALSKYVEAVRELDRTRKGAISKLAQAEAKLRSAEGRYKLELHQRSDLLGQMGKCTIKAQKPGLVVYGGGNMNAYYYGGEEQVREGALVREQQPIITIPDMTKMAVKVRIHETYIKKIKKGQKARITVEAFPDKKLMGEISKVAVLPDSQNMWMNPDMKVYLTTITISEVQDWIKPGMSSKVEILISSLDDVVSVPLQAVITEGTKQFCYVAKGSRQERREVEVGDFNDEFIEIKKGIAEGEKVCLRSPEGSGDKEKKAEEPAVDKKSAPAATTEKKKA</sequence>
<evidence type="ECO:0000259" key="5">
    <source>
        <dbReference type="Pfam" id="PF25990"/>
    </source>
</evidence>
<dbReference type="OrthoDB" id="9809068at2"/>
<organism evidence="6 7">
    <name type="scientific">Pedosphaera parvula (strain Ellin514)</name>
    <dbReference type="NCBI Taxonomy" id="320771"/>
    <lineage>
        <taxon>Bacteria</taxon>
        <taxon>Pseudomonadati</taxon>
        <taxon>Verrucomicrobiota</taxon>
        <taxon>Pedosphaerae</taxon>
        <taxon>Pedosphaerales</taxon>
        <taxon>Pedosphaeraceae</taxon>
        <taxon>Pedosphaera</taxon>
    </lineage>
</organism>
<dbReference type="RefSeq" id="WP_007413684.1">
    <property type="nucleotide sequence ID" value="NZ_ABOX02000005.1"/>
</dbReference>
<evidence type="ECO:0000313" key="7">
    <source>
        <dbReference type="Proteomes" id="UP000003688"/>
    </source>
</evidence>
<evidence type="ECO:0000256" key="3">
    <source>
        <dbReference type="SAM" id="Coils"/>
    </source>
</evidence>
<gene>
    <name evidence="6" type="ORF">Cflav_PD4967</name>
</gene>
<dbReference type="InterPro" id="IPR050465">
    <property type="entry name" value="UPF0194_transport"/>
</dbReference>
<name>B9XCY6_PEDPL</name>
<feature type="coiled-coil region" evidence="3">
    <location>
        <begin position="371"/>
        <end position="405"/>
    </location>
</feature>
<proteinExistence type="predicted"/>
<evidence type="ECO:0000313" key="6">
    <source>
        <dbReference type="EMBL" id="EEF62332.1"/>
    </source>
</evidence>
<protein>
    <submittedName>
        <fullName evidence="6">Efflux transporter, RND family, MFP subunit</fullName>
    </submittedName>
</protein>
<comment type="subcellular location">
    <subcellularLocation>
        <location evidence="1">Cell envelope</location>
    </subcellularLocation>
</comment>
<reference evidence="6 7" key="1">
    <citation type="journal article" date="2011" name="J. Bacteriol.">
        <title>Genome sequence of 'Pedosphaera parvula' Ellin514, an aerobic Verrucomicrobial isolate from pasture soil.</title>
        <authorList>
            <person name="Kant R."/>
            <person name="van Passel M.W."/>
            <person name="Sangwan P."/>
            <person name="Palva A."/>
            <person name="Lucas S."/>
            <person name="Copeland A."/>
            <person name="Lapidus A."/>
            <person name="Glavina Del Rio T."/>
            <person name="Dalin E."/>
            <person name="Tice H."/>
            <person name="Bruce D."/>
            <person name="Goodwin L."/>
            <person name="Pitluck S."/>
            <person name="Chertkov O."/>
            <person name="Larimer F.W."/>
            <person name="Land M.L."/>
            <person name="Hauser L."/>
            <person name="Brettin T.S."/>
            <person name="Detter J.C."/>
            <person name="Han S."/>
            <person name="de Vos W.M."/>
            <person name="Janssen P.H."/>
            <person name="Smidt H."/>
        </authorList>
    </citation>
    <scope>NUCLEOTIDE SEQUENCE [LARGE SCALE GENOMIC DNA]</scope>
    <source>
        <strain evidence="6 7">Ellin514</strain>
    </source>
</reference>
<comment type="caution">
    <text evidence="6">The sequence shown here is derived from an EMBL/GenBank/DDBJ whole genome shotgun (WGS) entry which is preliminary data.</text>
</comment>
<dbReference type="Pfam" id="PF25990">
    <property type="entry name" value="Beta-barrel_YknX"/>
    <property type="match status" value="1"/>
</dbReference>
<dbReference type="Gene3D" id="2.40.420.20">
    <property type="match status" value="1"/>
</dbReference>
<dbReference type="GO" id="GO:0030313">
    <property type="term" value="C:cell envelope"/>
    <property type="evidence" value="ECO:0007669"/>
    <property type="project" value="UniProtKB-SubCell"/>
</dbReference>
<keyword evidence="2 3" id="KW-0175">Coiled coil</keyword>